<evidence type="ECO:0000256" key="2">
    <source>
        <dbReference type="ARBA" id="ARBA00061405"/>
    </source>
</evidence>
<dbReference type="InterPro" id="IPR018523">
    <property type="entry name" value="Isocitrate_lyase_ph_CS"/>
</dbReference>
<evidence type="ECO:0000313" key="4">
    <source>
        <dbReference type="EMBL" id="KAF6217459.1"/>
    </source>
</evidence>
<protein>
    <recommendedName>
        <fullName evidence="6">Oxaloacetate acetylhydrolase</fullName>
    </recommendedName>
</protein>
<dbReference type="InterPro" id="IPR039556">
    <property type="entry name" value="ICL/PEPM"/>
</dbReference>
<dbReference type="SUPFAM" id="SSF51621">
    <property type="entry name" value="Phosphoenolpyruvate/pyruvate domain"/>
    <property type="match status" value="1"/>
</dbReference>
<dbReference type="InterPro" id="IPR015813">
    <property type="entry name" value="Pyrv/PenolPyrv_kinase-like_dom"/>
</dbReference>
<evidence type="ECO:0008006" key="6">
    <source>
        <dbReference type="Google" id="ProtNLM"/>
    </source>
</evidence>
<comment type="caution">
    <text evidence="4">The sequence shown here is derived from an EMBL/GenBank/DDBJ whole genome shotgun (WGS) entry which is preliminary data.</text>
</comment>
<evidence type="ECO:0000256" key="1">
    <source>
        <dbReference type="ARBA" id="ARBA00001050"/>
    </source>
</evidence>
<feature type="region of interest" description="Disordered" evidence="3">
    <location>
        <begin position="92"/>
        <end position="112"/>
    </location>
</feature>
<name>A0A8H6F7G0_9LECA</name>
<dbReference type="PANTHER" id="PTHR42905:SF2">
    <property type="entry name" value="PHOSPHOENOLPYRUVATE CARBOXYLASE FAMILY PROTEIN"/>
    <property type="match status" value="1"/>
</dbReference>
<feature type="region of interest" description="Disordered" evidence="3">
    <location>
        <begin position="1"/>
        <end position="23"/>
    </location>
</feature>
<dbReference type="CDD" id="cd00377">
    <property type="entry name" value="ICL_PEPM"/>
    <property type="match status" value="1"/>
</dbReference>
<dbReference type="InterPro" id="IPR040442">
    <property type="entry name" value="Pyrv_kinase-like_dom_sf"/>
</dbReference>
<accession>A0A8H6F7G0</accession>
<dbReference type="GeneID" id="59335197"/>
<dbReference type="PROSITE" id="PS00161">
    <property type="entry name" value="ISOCITRATE_LYASE"/>
    <property type="match status" value="1"/>
</dbReference>
<dbReference type="GO" id="GO:0046421">
    <property type="term" value="F:methylisocitrate lyase activity"/>
    <property type="evidence" value="ECO:0007669"/>
    <property type="project" value="UniProtKB-EC"/>
</dbReference>
<proteinExistence type="inferred from homology"/>
<organism evidence="4 5">
    <name type="scientific">Letharia lupina</name>
    <dbReference type="NCBI Taxonomy" id="560253"/>
    <lineage>
        <taxon>Eukaryota</taxon>
        <taxon>Fungi</taxon>
        <taxon>Dikarya</taxon>
        <taxon>Ascomycota</taxon>
        <taxon>Pezizomycotina</taxon>
        <taxon>Lecanoromycetes</taxon>
        <taxon>OSLEUM clade</taxon>
        <taxon>Lecanoromycetidae</taxon>
        <taxon>Lecanorales</taxon>
        <taxon>Lecanorineae</taxon>
        <taxon>Parmeliaceae</taxon>
        <taxon>Letharia</taxon>
    </lineage>
</organism>
<dbReference type="FunFam" id="3.20.20.60:FF:000009">
    <property type="entry name" value="2-methylisocitrate lyase"/>
    <property type="match status" value="1"/>
</dbReference>
<reference evidence="4 5" key="1">
    <citation type="journal article" date="2020" name="Genomics">
        <title>Complete, high-quality genomes from long-read metagenomic sequencing of two wolf lichen thalli reveals enigmatic genome architecture.</title>
        <authorList>
            <person name="McKenzie S.K."/>
            <person name="Walston R.F."/>
            <person name="Allen J.L."/>
        </authorList>
    </citation>
    <scope>NUCLEOTIDE SEQUENCE [LARGE SCALE GENOMIC DNA]</scope>
    <source>
        <strain evidence="4">WasteWater1</strain>
    </source>
</reference>
<dbReference type="Gene3D" id="3.20.20.60">
    <property type="entry name" value="Phosphoenolpyruvate-binding domains"/>
    <property type="match status" value="1"/>
</dbReference>
<keyword evidence="5" id="KW-1185">Reference proteome</keyword>
<dbReference type="EMBL" id="JACCJB010000027">
    <property type="protein sequence ID" value="KAF6217459.1"/>
    <property type="molecule type" value="Genomic_DNA"/>
</dbReference>
<evidence type="ECO:0000313" key="5">
    <source>
        <dbReference type="Proteomes" id="UP000593566"/>
    </source>
</evidence>
<comment type="catalytic activity">
    <reaction evidence="1">
        <text>(2S,3R)-3-hydroxybutane-1,2,3-tricarboxylate = pyruvate + succinate</text>
        <dbReference type="Rhea" id="RHEA:16809"/>
        <dbReference type="ChEBI" id="CHEBI:15361"/>
        <dbReference type="ChEBI" id="CHEBI:30031"/>
        <dbReference type="ChEBI" id="CHEBI:57429"/>
        <dbReference type="EC" id="4.1.3.30"/>
    </reaction>
</comment>
<dbReference type="Proteomes" id="UP000593566">
    <property type="component" value="Unassembled WGS sequence"/>
</dbReference>
<comment type="similarity">
    <text evidence="2">Belongs to the isocitrate lyase/PEP mutase superfamily.</text>
</comment>
<dbReference type="AlphaFoldDB" id="A0A8H6F7G0"/>
<dbReference type="PANTHER" id="PTHR42905">
    <property type="entry name" value="PHOSPHOENOLPYRUVATE CARBOXYLASE"/>
    <property type="match status" value="1"/>
</dbReference>
<dbReference type="Pfam" id="PF13714">
    <property type="entry name" value="PEP_mutase"/>
    <property type="match status" value="1"/>
</dbReference>
<gene>
    <name evidence="4" type="ORF">HO133_006797</name>
</gene>
<sequence>MAGATRTAIFSAAPELDREGQTLRSFPAEAAPKTKVDARHHIDGEVNGASSAETISNGDTAAHLQVNNTGNEASTAPISSTEKAIAENDVNDHREAPTAPNTGGDLPPQDMKTHHEPALVAESANGHVTATPNPLSPATKLKHRLRDTQDLIVCLGVYDGFSARIALSVGFDAMYMTGAGTTASRLGMADLGVASRTDMKEHADMIANLDPSKILIADMDTGYGGPITITTTVNQYIRANVAGFHIEDQLLTKRCGHLAGKKVVSQEVYLSRIRAAKAAKDKARSDIVLIARTDANQQHGYDECLTRLRAAQDLGADVGLLEGFKSKDEARRAVQDLAPWPLLLNVVENGHSPLITVDEARDMGFRIIIFSFGTLVPAYLAIKSAFERLKVEGITGVHETEISPRCIFDVCGLEEAMEVDENAGGEDFKGGV</sequence>
<evidence type="ECO:0000256" key="3">
    <source>
        <dbReference type="SAM" id="MobiDB-lite"/>
    </source>
</evidence>
<dbReference type="RefSeq" id="XP_037146894.1">
    <property type="nucleotide sequence ID" value="XM_037297693.1"/>
</dbReference>